<evidence type="ECO:0000313" key="1">
    <source>
        <dbReference type="EMBL" id="SFP41488.1"/>
    </source>
</evidence>
<dbReference type="AlphaFoldDB" id="A0A1I5Q557"/>
<reference evidence="2" key="1">
    <citation type="submission" date="2016-10" db="EMBL/GenBank/DDBJ databases">
        <authorList>
            <person name="Varghese N."/>
            <person name="Submissions S."/>
        </authorList>
    </citation>
    <scope>NUCLEOTIDE SEQUENCE [LARGE SCALE GENOMIC DNA]</scope>
    <source>
        <strain evidence="2">DSM 17834</strain>
    </source>
</reference>
<proteinExistence type="predicted"/>
<gene>
    <name evidence="1" type="ORF">SAMN05216190_11012</name>
</gene>
<dbReference type="Proteomes" id="UP000198784">
    <property type="component" value="Unassembled WGS sequence"/>
</dbReference>
<accession>A0A1I5Q557</accession>
<protein>
    <submittedName>
        <fullName evidence="1">Uncharacterized protein</fullName>
    </submittedName>
</protein>
<sequence>MLNGVCASSTALTAHGGNPPPSSQADIRAYLDFQILLSRVTAGQQPVVAGDTAAVPAEIPNVAPALSEADRGVQQLIAQRQFELSTRLNAEPEKVERLTLMLLADAFGAGSQLARTEPALPYPLSLV</sequence>
<dbReference type="RefSeq" id="WP_090500165.1">
    <property type="nucleotide sequence ID" value="NZ_FOWX01000010.1"/>
</dbReference>
<name>A0A1I5Q557_9PSED</name>
<keyword evidence="2" id="KW-1185">Reference proteome</keyword>
<organism evidence="1 2">
    <name type="scientific">Pseudomonas borbori</name>
    <dbReference type="NCBI Taxonomy" id="289003"/>
    <lineage>
        <taxon>Bacteria</taxon>
        <taxon>Pseudomonadati</taxon>
        <taxon>Pseudomonadota</taxon>
        <taxon>Gammaproteobacteria</taxon>
        <taxon>Pseudomonadales</taxon>
        <taxon>Pseudomonadaceae</taxon>
        <taxon>Pseudomonas</taxon>
    </lineage>
</organism>
<dbReference type="STRING" id="289003.SAMN05216190_11012"/>
<dbReference type="OrthoDB" id="6890135at2"/>
<dbReference type="EMBL" id="FOWX01000010">
    <property type="protein sequence ID" value="SFP41488.1"/>
    <property type="molecule type" value="Genomic_DNA"/>
</dbReference>
<evidence type="ECO:0000313" key="2">
    <source>
        <dbReference type="Proteomes" id="UP000198784"/>
    </source>
</evidence>